<dbReference type="InterPro" id="IPR015797">
    <property type="entry name" value="NUDIX_hydrolase-like_dom_sf"/>
</dbReference>
<dbReference type="Proteomes" id="UP000201190">
    <property type="component" value="Segment"/>
</dbReference>
<protein>
    <submittedName>
        <fullName evidence="2">Nudix</fullName>
    </submittedName>
</protein>
<dbReference type="SUPFAM" id="SSF55811">
    <property type="entry name" value="Nudix"/>
    <property type="match status" value="1"/>
</dbReference>
<dbReference type="RefSeq" id="YP_009133314.1">
    <property type="nucleotide sequence ID" value="NC_026922.1"/>
</dbReference>
<dbReference type="EMBL" id="KP752043">
    <property type="protein sequence ID" value="AKC91731.1"/>
    <property type="molecule type" value="Genomic_DNA"/>
</dbReference>
<feature type="compositionally biased region" description="Basic and acidic residues" evidence="1">
    <location>
        <begin position="371"/>
        <end position="385"/>
    </location>
</feature>
<feature type="region of interest" description="Disordered" evidence="1">
    <location>
        <begin position="369"/>
        <end position="389"/>
    </location>
</feature>
<reference evidence="2 3" key="1">
    <citation type="journal article" date="2015" name="Genome Announc.">
        <title>Genome Sequence of an Alphabaculovirus Isolated from the Oak Looper, Lambdina fiscellaria, Contains a Putative 2-Kilobase-Pair Transposable Element Encoding a Transposase and a FLYWCH Domain-Containing Protein.</title>
        <authorList>
            <person name="Rohrmann G.F."/>
            <person name="Erlandson M.A."/>
            <person name="Theilmann D.A."/>
        </authorList>
    </citation>
    <scope>NUCLEOTIDE SEQUENCE [LARGE SCALE GENOMIC DNA]</scope>
    <source>
        <strain evidence="2">GR15</strain>
    </source>
</reference>
<sequence>MRCAGLFIIMEPDKAALLRARRSYHSAEQYRVGSNKNSKNRSNGDDDGVDDNGVRDDDDNNNNSDALHQTNFLEKISIPRGKRDGRDAFDYETAVREFIEETGMFFERAYVHRVPFVLQWTDAGVNYEYAIYVGVVRGVLKRVQREPNTFCVKLNNTCCKPNEYGVQLETRRFNNEIPRHLCILTLNDYFRYMNEKQLITYDSSNYLEFFVFVKNVKKIFDQTARQHDANASKTTTSPTLLASTAPIATLTQLPSETCADALFSKTAALSSALNATARATTIETNQIFCKQFLCITLKLNQTKARSVCWASYKNSKKRGNGNICNGVFVRNGNKLVKNCDCLNEHGFKSSNFVDDNALGDVNCDNIEDNGDDKNKNGDDKNKNGDDGNSDFVKNKTFKWRRAMRDNIVLATRRELMKIVNVV</sequence>
<feature type="region of interest" description="Disordered" evidence="1">
    <location>
        <begin position="28"/>
        <end position="66"/>
    </location>
</feature>
<evidence type="ECO:0000256" key="1">
    <source>
        <dbReference type="SAM" id="MobiDB-lite"/>
    </source>
</evidence>
<name>A0A0E3Z6T9_9ABAC</name>
<dbReference type="OrthoDB" id="12499at10239"/>
<evidence type="ECO:0000313" key="3">
    <source>
        <dbReference type="Proteomes" id="UP000201190"/>
    </source>
</evidence>
<evidence type="ECO:0000313" key="2">
    <source>
        <dbReference type="EMBL" id="AKC91731.1"/>
    </source>
</evidence>
<dbReference type="GeneID" id="24170935"/>
<organism evidence="2 3">
    <name type="scientific">Lambdina fiscellaria nucleopolyhedrovirus</name>
    <dbReference type="NCBI Taxonomy" id="1642929"/>
    <lineage>
        <taxon>Viruses</taxon>
        <taxon>Viruses incertae sedis</taxon>
        <taxon>Naldaviricetes</taxon>
        <taxon>Lefavirales</taxon>
        <taxon>Baculoviridae</taxon>
        <taxon>Alphabaculovirus</taxon>
        <taxon>Alphabaculovirus lafiscellariae</taxon>
    </lineage>
</organism>
<feature type="compositionally biased region" description="Acidic residues" evidence="1">
    <location>
        <begin position="45"/>
        <end position="60"/>
    </location>
</feature>
<dbReference type="KEGG" id="vg:24170935"/>
<keyword evidence="3" id="KW-1185">Reference proteome</keyword>
<proteinExistence type="predicted"/>
<accession>A0A0E3Z6T9</accession>